<comment type="caution">
    <text evidence="1">The sequence shown here is derived from an EMBL/GenBank/DDBJ whole genome shotgun (WGS) entry which is preliminary data.</text>
</comment>
<gene>
    <name evidence="1" type="ORF">HPB47_025876</name>
</gene>
<name>A0AC60Q2B9_IXOPE</name>
<evidence type="ECO:0000313" key="2">
    <source>
        <dbReference type="Proteomes" id="UP000805193"/>
    </source>
</evidence>
<keyword evidence="2" id="KW-1185">Reference proteome</keyword>
<evidence type="ECO:0000313" key="1">
    <source>
        <dbReference type="EMBL" id="KAG0427059.1"/>
    </source>
</evidence>
<proteinExistence type="predicted"/>
<dbReference type="EMBL" id="JABSTQ010009658">
    <property type="protein sequence ID" value="KAG0427059.1"/>
    <property type="molecule type" value="Genomic_DNA"/>
</dbReference>
<sequence length="270" mass="31415">MASSFSFHLAAAVFLVLADLDQRLAQLEQTILQKVQQAIENAIESFVPHFKKQYPQDQVLLCGDFNSRHVAWNYDSCSARGRRIMEDASKYDLSLLNTPQMHTRLGQTWRQADTTPDLTWATLPKLCTWSVLEDCLGSDHFPICIRVRHGSKATRRNNTGTRISHITHWDKYRLALDEEPPKAGIELLTQQLHEAKTAATKGLRVSQDHPDHDRHLLALWNRRLRLLTAYRKRGKPRRTKRRLRKIQNEIERYTSHLASEQWMQNCEQIS</sequence>
<reference evidence="1 2" key="1">
    <citation type="journal article" date="2020" name="Cell">
        <title>Large-Scale Comparative Analyses of Tick Genomes Elucidate Their Genetic Diversity and Vector Capacities.</title>
        <authorList>
            <consortium name="Tick Genome and Microbiome Consortium (TIGMIC)"/>
            <person name="Jia N."/>
            <person name="Wang J."/>
            <person name="Shi W."/>
            <person name="Du L."/>
            <person name="Sun Y."/>
            <person name="Zhan W."/>
            <person name="Jiang J.F."/>
            <person name="Wang Q."/>
            <person name="Zhang B."/>
            <person name="Ji P."/>
            <person name="Bell-Sakyi L."/>
            <person name="Cui X.M."/>
            <person name="Yuan T.T."/>
            <person name="Jiang B.G."/>
            <person name="Yang W.F."/>
            <person name="Lam T.T."/>
            <person name="Chang Q.C."/>
            <person name="Ding S.J."/>
            <person name="Wang X.J."/>
            <person name="Zhu J.G."/>
            <person name="Ruan X.D."/>
            <person name="Zhao L."/>
            <person name="Wei J.T."/>
            <person name="Ye R.Z."/>
            <person name="Que T.C."/>
            <person name="Du C.H."/>
            <person name="Zhou Y.H."/>
            <person name="Cheng J.X."/>
            <person name="Dai P.F."/>
            <person name="Guo W.B."/>
            <person name="Han X.H."/>
            <person name="Huang E.J."/>
            <person name="Li L.F."/>
            <person name="Wei W."/>
            <person name="Gao Y.C."/>
            <person name="Liu J.Z."/>
            <person name="Shao H.Z."/>
            <person name="Wang X."/>
            <person name="Wang C.C."/>
            <person name="Yang T.C."/>
            <person name="Huo Q.B."/>
            <person name="Li W."/>
            <person name="Chen H.Y."/>
            <person name="Chen S.E."/>
            <person name="Zhou L.G."/>
            <person name="Ni X.B."/>
            <person name="Tian J.H."/>
            <person name="Sheng Y."/>
            <person name="Liu T."/>
            <person name="Pan Y.S."/>
            <person name="Xia L.Y."/>
            <person name="Li J."/>
            <person name="Zhao F."/>
            <person name="Cao W.C."/>
        </authorList>
    </citation>
    <scope>NUCLEOTIDE SEQUENCE [LARGE SCALE GENOMIC DNA]</scope>
    <source>
        <strain evidence="1">Iper-2018</strain>
    </source>
</reference>
<accession>A0AC60Q2B9</accession>
<dbReference type="Proteomes" id="UP000805193">
    <property type="component" value="Unassembled WGS sequence"/>
</dbReference>
<organism evidence="1 2">
    <name type="scientific">Ixodes persulcatus</name>
    <name type="common">Taiga tick</name>
    <dbReference type="NCBI Taxonomy" id="34615"/>
    <lineage>
        <taxon>Eukaryota</taxon>
        <taxon>Metazoa</taxon>
        <taxon>Ecdysozoa</taxon>
        <taxon>Arthropoda</taxon>
        <taxon>Chelicerata</taxon>
        <taxon>Arachnida</taxon>
        <taxon>Acari</taxon>
        <taxon>Parasitiformes</taxon>
        <taxon>Ixodida</taxon>
        <taxon>Ixodoidea</taxon>
        <taxon>Ixodidae</taxon>
        <taxon>Ixodinae</taxon>
        <taxon>Ixodes</taxon>
    </lineage>
</organism>
<protein>
    <submittedName>
        <fullName evidence="1">Uncharacterized protein</fullName>
    </submittedName>
</protein>